<comment type="caution">
    <text evidence="10">The sequence shown here is derived from an EMBL/GenBank/DDBJ whole genome shotgun (WGS) entry which is preliminary data.</text>
</comment>
<feature type="active site" description="Proton donor/acceptor" evidence="6">
    <location>
        <position position="303"/>
    </location>
</feature>
<dbReference type="CDD" id="cd00063">
    <property type="entry name" value="FN3"/>
    <property type="match status" value="1"/>
</dbReference>
<evidence type="ECO:0000313" key="10">
    <source>
        <dbReference type="EMBL" id="MBC8572699.1"/>
    </source>
</evidence>
<evidence type="ECO:0000256" key="2">
    <source>
        <dbReference type="ARBA" id="ARBA00022679"/>
    </source>
</evidence>
<dbReference type="SUPFAM" id="SSF141523">
    <property type="entry name" value="L,D-transpeptidase catalytic domain-like"/>
    <property type="match status" value="1"/>
</dbReference>
<dbReference type="CDD" id="cd16913">
    <property type="entry name" value="YkuD_like"/>
    <property type="match status" value="1"/>
</dbReference>
<name>A0ABR7N8P4_9FIRM</name>
<dbReference type="InterPro" id="IPR003961">
    <property type="entry name" value="FN3_dom"/>
</dbReference>
<dbReference type="PROSITE" id="PS52029">
    <property type="entry name" value="LD_TPASE"/>
    <property type="match status" value="1"/>
</dbReference>
<dbReference type="SUPFAM" id="SSF49265">
    <property type="entry name" value="Fibronectin type III"/>
    <property type="match status" value="1"/>
</dbReference>
<comment type="pathway">
    <text evidence="1 6">Cell wall biogenesis; peptidoglycan biosynthesis.</text>
</comment>
<evidence type="ECO:0000256" key="6">
    <source>
        <dbReference type="PROSITE-ProRule" id="PRU01373"/>
    </source>
</evidence>
<dbReference type="InterPro" id="IPR013783">
    <property type="entry name" value="Ig-like_fold"/>
</dbReference>
<keyword evidence="3 6" id="KW-0133">Cell shape</keyword>
<dbReference type="PROSITE" id="PS50853">
    <property type="entry name" value="FN3"/>
    <property type="match status" value="1"/>
</dbReference>
<dbReference type="EMBL" id="JACRSZ010000005">
    <property type="protein sequence ID" value="MBC8572699.1"/>
    <property type="molecule type" value="Genomic_DNA"/>
</dbReference>
<dbReference type="InterPro" id="IPR005490">
    <property type="entry name" value="LD_TPept_cat_dom"/>
</dbReference>
<feature type="domain" description="L,D-TPase catalytic" evidence="9">
    <location>
        <begin position="226"/>
        <end position="342"/>
    </location>
</feature>
<accession>A0ABR7N8P4</accession>
<evidence type="ECO:0000259" key="8">
    <source>
        <dbReference type="PROSITE" id="PS50853"/>
    </source>
</evidence>
<dbReference type="InterPro" id="IPR036116">
    <property type="entry name" value="FN3_sf"/>
</dbReference>
<evidence type="ECO:0000256" key="7">
    <source>
        <dbReference type="SAM" id="SignalP"/>
    </source>
</evidence>
<feature type="active site" description="Nucleophile" evidence="6">
    <location>
        <position position="318"/>
    </location>
</feature>
<organism evidence="10 11">
    <name type="scientific">Jingyaoa shaoxingensis</name>
    <dbReference type="NCBI Taxonomy" id="2763671"/>
    <lineage>
        <taxon>Bacteria</taxon>
        <taxon>Bacillati</taxon>
        <taxon>Bacillota</taxon>
        <taxon>Clostridia</taxon>
        <taxon>Lachnospirales</taxon>
        <taxon>Lachnospiraceae</taxon>
        <taxon>Jingyaoa</taxon>
    </lineage>
</organism>
<keyword evidence="2" id="KW-0808">Transferase</keyword>
<evidence type="ECO:0000256" key="1">
    <source>
        <dbReference type="ARBA" id="ARBA00004752"/>
    </source>
</evidence>
<dbReference type="SMART" id="SM00060">
    <property type="entry name" value="FN3"/>
    <property type="match status" value="1"/>
</dbReference>
<dbReference type="InterPro" id="IPR050979">
    <property type="entry name" value="LD-transpeptidase"/>
</dbReference>
<dbReference type="Pfam" id="PF03734">
    <property type="entry name" value="YkuD"/>
    <property type="match status" value="1"/>
</dbReference>
<feature type="domain" description="Fibronectin type-III" evidence="8">
    <location>
        <begin position="34"/>
        <end position="127"/>
    </location>
</feature>
<dbReference type="PANTHER" id="PTHR30582">
    <property type="entry name" value="L,D-TRANSPEPTIDASE"/>
    <property type="match status" value="1"/>
</dbReference>
<dbReference type="Gene3D" id="2.40.440.10">
    <property type="entry name" value="L,D-transpeptidase catalytic domain-like"/>
    <property type="match status" value="1"/>
</dbReference>
<evidence type="ECO:0000256" key="5">
    <source>
        <dbReference type="ARBA" id="ARBA00023316"/>
    </source>
</evidence>
<dbReference type="InterPro" id="IPR038063">
    <property type="entry name" value="Transpep_catalytic_dom"/>
</dbReference>
<dbReference type="RefSeq" id="WP_249307730.1">
    <property type="nucleotide sequence ID" value="NZ_JACRSZ010000005.1"/>
</dbReference>
<dbReference type="PANTHER" id="PTHR30582:SF2">
    <property type="entry name" value="L,D-TRANSPEPTIDASE YCIB-RELATED"/>
    <property type="match status" value="1"/>
</dbReference>
<keyword evidence="11" id="KW-1185">Reference proteome</keyword>
<evidence type="ECO:0000256" key="4">
    <source>
        <dbReference type="ARBA" id="ARBA00022984"/>
    </source>
</evidence>
<evidence type="ECO:0000313" key="11">
    <source>
        <dbReference type="Proteomes" id="UP000657421"/>
    </source>
</evidence>
<sequence>MKRGIKRSFGIVVFSMLLVLAMAVPVSASSKVDPPKYFRVVSLGDRSVNLRWSKNTSVSGYELYQYDTASRKYKKIKTLGKTKYTCTIRNLQAGKTYKYLLKAYKKQNGKKYLSKASNKISVKAKKLSESVLSIRRPYYTVKTKKKVTVWNITLSKKVTLKKGTKLAVTAKSGTAVNGYLKNGDKISIKRKYLKYTGLDVNGKNDYTKTVKQEFVNSKGYTSNTNWLIWVSERTCKVYVYKGSAGKWKLKKTFPCCVGRWQNRTASGIRSILKKEWSDTYNGYVLHFSSGTGTTSNPNGCAFHPKVDNRMGQAVSHGCIRMERSDLVYLYNNCPVGTRVVVF</sequence>
<keyword evidence="7" id="KW-0732">Signal</keyword>
<dbReference type="Gene3D" id="2.60.40.10">
    <property type="entry name" value="Immunoglobulins"/>
    <property type="match status" value="1"/>
</dbReference>
<keyword evidence="4 6" id="KW-0573">Peptidoglycan synthesis</keyword>
<proteinExistence type="predicted"/>
<dbReference type="Proteomes" id="UP000657421">
    <property type="component" value="Unassembled WGS sequence"/>
</dbReference>
<reference evidence="10 11" key="1">
    <citation type="submission" date="2020-08" db="EMBL/GenBank/DDBJ databases">
        <title>Genome public.</title>
        <authorList>
            <person name="Liu C."/>
            <person name="Sun Q."/>
        </authorList>
    </citation>
    <scope>NUCLEOTIDE SEQUENCE [LARGE SCALE GENOMIC DNA]</scope>
    <source>
        <strain evidence="10 11">NSJ-46</strain>
    </source>
</reference>
<gene>
    <name evidence="10" type="ORF">H8716_06310</name>
</gene>
<feature type="signal peptide" evidence="7">
    <location>
        <begin position="1"/>
        <end position="28"/>
    </location>
</feature>
<evidence type="ECO:0000259" key="9">
    <source>
        <dbReference type="PROSITE" id="PS52029"/>
    </source>
</evidence>
<protein>
    <submittedName>
        <fullName evidence="10">L,D-transpeptidase family protein</fullName>
    </submittedName>
</protein>
<feature type="chain" id="PRO_5046349962" evidence="7">
    <location>
        <begin position="29"/>
        <end position="342"/>
    </location>
</feature>
<evidence type="ECO:0000256" key="3">
    <source>
        <dbReference type="ARBA" id="ARBA00022960"/>
    </source>
</evidence>
<keyword evidence="5 6" id="KW-0961">Cell wall biogenesis/degradation</keyword>
<dbReference type="Pfam" id="PF00041">
    <property type="entry name" value="fn3"/>
    <property type="match status" value="1"/>
</dbReference>